<dbReference type="Proteomes" id="UP001218218">
    <property type="component" value="Unassembled WGS sequence"/>
</dbReference>
<feature type="region of interest" description="Disordered" evidence="1">
    <location>
        <begin position="1042"/>
        <end position="1112"/>
    </location>
</feature>
<reference evidence="3" key="1">
    <citation type="submission" date="2023-03" db="EMBL/GenBank/DDBJ databases">
        <title>Massive genome expansion in bonnet fungi (Mycena s.s.) driven by repeated elements and novel gene families across ecological guilds.</title>
        <authorList>
            <consortium name="Lawrence Berkeley National Laboratory"/>
            <person name="Harder C.B."/>
            <person name="Miyauchi S."/>
            <person name="Viragh M."/>
            <person name="Kuo A."/>
            <person name="Thoen E."/>
            <person name="Andreopoulos B."/>
            <person name="Lu D."/>
            <person name="Skrede I."/>
            <person name="Drula E."/>
            <person name="Henrissat B."/>
            <person name="Morin E."/>
            <person name="Kohler A."/>
            <person name="Barry K."/>
            <person name="LaButti K."/>
            <person name="Morin E."/>
            <person name="Salamov A."/>
            <person name="Lipzen A."/>
            <person name="Mereny Z."/>
            <person name="Hegedus B."/>
            <person name="Baldrian P."/>
            <person name="Stursova M."/>
            <person name="Weitz H."/>
            <person name="Taylor A."/>
            <person name="Grigoriev I.V."/>
            <person name="Nagy L.G."/>
            <person name="Martin F."/>
            <person name="Kauserud H."/>
        </authorList>
    </citation>
    <scope>NUCLEOTIDE SEQUENCE</scope>
    <source>
        <strain evidence="3">CBHHK002</strain>
    </source>
</reference>
<proteinExistence type="predicted"/>
<feature type="compositionally biased region" description="Acidic residues" evidence="1">
    <location>
        <begin position="1074"/>
        <end position="1087"/>
    </location>
</feature>
<dbReference type="InterPro" id="IPR040521">
    <property type="entry name" value="KDZ"/>
</dbReference>
<keyword evidence="4" id="KW-1185">Reference proteome</keyword>
<dbReference type="Pfam" id="PF18758">
    <property type="entry name" value="KDZ"/>
    <property type="match status" value="2"/>
</dbReference>
<evidence type="ECO:0000313" key="3">
    <source>
        <dbReference type="EMBL" id="KAJ7300611.1"/>
    </source>
</evidence>
<sequence length="1112" mass="125112">MKRSGGTGRQPAKRAKNVYSLQSFGHSLRVSQPAPAPAPPVARAGNLSSDRRRVDVQLIPLRQNPRPSVLSTDSNDDAWVDVADPPDNDTATLGHDAGLPARRKRKRKWYATTDNSLGHWVDNFRDAYLRVLMTREGTMGQNQCPCGRSGKYRCGECFGVQMYCQACIVEAHRLRPLCRIEAWSGAFFERRELRQLGLRVQLGHPDNQPCSRARPGRHKFVVIAANGFHHVAVDFCECRQNGSQFRWEQLLSYGWYPSTPDAPKSAVTISALKLFHAVSLQGKTTVYHFFNALAKITDNTGSRAFKRRYQLVLRVVRQWRNLRALKRGGMGNNPERLSSETHQGELAVDCLACPKVGVNLLEDWEKASPEERFLYTVYWAMDACFRLKGKNISSWSADPSIQDGWAYFTKWGGSEGYGEFVKMLGQQQEMSTCTGLAALDHANTKYSQGYRATGCGMVTCGRHEIVAKNGVGDLQAGEKYGNMDFIFASAWQHVQNLLFFFTIFVIPKLHILGHLRICQEIFSLLFTLGAAQADMEGIERIWSSSGLMGASTREMGPGSRQDTLDDFWHFWNWNKVVGMGMTLRNRFVKASKELGRQQAALSEFIQEQEEQVSVWRKLVDDFESGASAVNPYEHPKTCQTLREVELELMREEQERERASAVVCEASEGTMTEYLMLALEVEGQQRELAADLLANRSPTTKDLMDFVIRRTRMSRQVKKIRALQRKYSPGALQHLATAGDAVDAVEPERIPLLLPSALSTAERLPPLSVEGLAAAEARLRDVQCGESLDQMRHDLAVKKRLHTYKDLNSRRQHQTTRSRGLLDNHQRKINKSAATYRQARLAHPALIPIAGSADWRPLHPGDVRMMEDEEEAKKRKQRAMKGKRKEAAHENEYGEVRGVPGLGENTRLVSWIWQGGGQAGGVLGEEIYDGVKVEWCKAYARVKRWREELLLLQEEMVRCLRTLEWQAGVWDARAAPGHYQGKIAYLGTHLEGAMAFAARQAALRRMLATRFRRLWWCLTDRISGPEAVASSESSGVDEADAWDGAANEQGNNDDSDGADEEDAAPRQDNPAPDEAAPEEMPGEMSTEEETFRRAEMDALLALQSTSMDQYDDI</sequence>
<comment type="caution">
    <text evidence="3">The sequence shown here is derived from an EMBL/GenBank/DDBJ whole genome shotgun (WGS) entry which is preliminary data.</text>
</comment>
<dbReference type="Pfam" id="PF18803">
    <property type="entry name" value="CxC2"/>
    <property type="match status" value="1"/>
</dbReference>
<protein>
    <recommendedName>
        <fullName evidence="2">CxC2-like cysteine cluster KDZ transposase-associated domain-containing protein</fullName>
    </recommendedName>
</protein>
<accession>A0AAD7E714</accession>
<feature type="region of interest" description="Disordered" evidence="1">
    <location>
        <begin position="1"/>
        <end position="49"/>
    </location>
</feature>
<dbReference type="InterPro" id="IPR041457">
    <property type="entry name" value="CxC2_KDZ-assoc"/>
</dbReference>
<dbReference type="EMBL" id="JARIHO010000159">
    <property type="protein sequence ID" value="KAJ7300611.1"/>
    <property type="molecule type" value="Genomic_DNA"/>
</dbReference>
<name>A0AAD7E714_9AGAR</name>
<evidence type="ECO:0000256" key="1">
    <source>
        <dbReference type="SAM" id="MobiDB-lite"/>
    </source>
</evidence>
<gene>
    <name evidence="3" type="ORF">DFH08DRAFT_979508</name>
</gene>
<evidence type="ECO:0000259" key="2">
    <source>
        <dbReference type="Pfam" id="PF18803"/>
    </source>
</evidence>
<organism evidence="3 4">
    <name type="scientific">Mycena albidolilacea</name>
    <dbReference type="NCBI Taxonomy" id="1033008"/>
    <lineage>
        <taxon>Eukaryota</taxon>
        <taxon>Fungi</taxon>
        <taxon>Dikarya</taxon>
        <taxon>Basidiomycota</taxon>
        <taxon>Agaricomycotina</taxon>
        <taxon>Agaricomycetes</taxon>
        <taxon>Agaricomycetidae</taxon>
        <taxon>Agaricales</taxon>
        <taxon>Marasmiineae</taxon>
        <taxon>Mycenaceae</taxon>
        <taxon>Mycena</taxon>
    </lineage>
</organism>
<feature type="domain" description="CxC2-like cysteine cluster KDZ transposase-associated" evidence="2">
    <location>
        <begin position="193"/>
        <end position="301"/>
    </location>
</feature>
<feature type="compositionally biased region" description="Acidic residues" evidence="1">
    <location>
        <begin position="1050"/>
        <end position="1061"/>
    </location>
</feature>
<feature type="compositionally biased region" description="Polar residues" evidence="1">
    <location>
        <begin position="1101"/>
        <end position="1112"/>
    </location>
</feature>
<evidence type="ECO:0000313" key="4">
    <source>
        <dbReference type="Proteomes" id="UP001218218"/>
    </source>
</evidence>
<dbReference type="AlphaFoldDB" id="A0AAD7E714"/>